<protein>
    <submittedName>
        <fullName evidence="2">Metallopeptidase</fullName>
    </submittedName>
</protein>
<evidence type="ECO:0000256" key="1">
    <source>
        <dbReference type="SAM" id="SignalP"/>
    </source>
</evidence>
<dbReference type="InterPro" id="IPR029052">
    <property type="entry name" value="Metallo-depent_PP-like"/>
</dbReference>
<gene>
    <name evidence="2" type="ORF">TCK1_2215</name>
</gene>
<proteinExistence type="predicted"/>
<dbReference type="SUPFAM" id="SSF56300">
    <property type="entry name" value="Metallo-dependent phosphatases"/>
    <property type="match status" value="1"/>
</dbReference>
<evidence type="ECO:0000313" key="3">
    <source>
        <dbReference type="Proteomes" id="UP000464593"/>
    </source>
</evidence>
<accession>A0AAE6V1X1</accession>
<dbReference type="AlphaFoldDB" id="A0AAE6V1X1"/>
<keyword evidence="1" id="KW-0732">Signal</keyword>
<organism evidence="2 3">
    <name type="scientific">Pseudomonas monteilii</name>
    <dbReference type="NCBI Taxonomy" id="76759"/>
    <lineage>
        <taxon>Bacteria</taxon>
        <taxon>Pseudomonadati</taxon>
        <taxon>Pseudomonadota</taxon>
        <taxon>Gammaproteobacteria</taxon>
        <taxon>Pseudomonadales</taxon>
        <taxon>Pseudomonadaceae</taxon>
        <taxon>Pseudomonas</taxon>
    </lineage>
</organism>
<dbReference type="RefSeq" id="WP_141099594.1">
    <property type="nucleotide sequence ID" value="NZ_CP040324.1"/>
</dbReference>
<feature type="signal peptide" evidence="1">
    <location>
        <begin position="1"/>
        <end position="21"/>
    </location>
</feature>
<dbReference type="EMBL" id="CP040324">
    <property type="protein sequence ID" value="QHB27561.1"/>
    <property type="molecule type" value="Genomic_DNA"/>
</dbReference>
<sequence length="481" mass="53135">MFKLYLPLGAMLIAASLSGCSNINKQSTNQSINQDVIQAVDTGCGSTDTTTFESYISGNWQSGHPVQKLLITSDPQPYRYYRDDGSNDIGEPIWRNTMSVIMNMMNTQRSGSEYFPLIINGDLTEFGHGNERRSFREQIVKAEGSQKGPLFLPGLGNHDYANNVNDCANNGCARDAVCDHIIWTKTIQNKSSGVSFDHSVKKEGNETVHRGSLAYSFDIGNLHVVQLNLEPTYTVNFHTGDPIAGTRFIISSSMAWLENDLTAAKARGKYTIVNMHKYGNWKDDSVRTGKFADLVKNNKVVGIFAGDIHLDLGKIGVLGKVPVFRSGALMNKTWLRLLFDWNNHILQVDSYQHVTHKGEYKYNIDTFAELTPPPARTVKVKLYSNNSFGGTLCEMELTPGAMKTISKLCPGFPQRAGASLKVTGLSGPLCLTVPYTLNNRCFRGTYSGTFEVPNLTAWPSLPAGVTHTRGGIDNGYKQINY</sequence>
<dbReference type="Proteomes" id="UP000464593">
    <property type="component" value="Chromosome"/>
</dbReference>
<evidence type="ECO:0000313" key="2">
    <source>
        <dbReference type="EMBL" id="QHB27561.1"/>
    </source>
</evidence>
<name>A0AAE6V1X1_9PSED</name>
<dbReference type="PROSITE" id="PS51257">
    <property type="entry name" value="PROKAR_LIPOPROTEIN"/>
    <property type="match status" value="1"/>
</dbReference>
<dbReference type="Gene3D" id="3.60.21.10">
    <property type="match status" value="1"/>
</dbReference>
<feature type="chain" id="PRO_5042122504" evidence="1">
    <location>
        <begin position="22"/>
        <end position="481"/>
    </location>
</feature>
<reference evidence="2 3" key="1">
    <citation type="submission" date="2019-05" db="EMBL/GenBank/DDBJ databases">
        <title>Complete genome sequence of Pseudomonas Pseudomonas resinovorans.</title>
        <authorList>
            <person name="Chen H.-P."/>
        </authorList>
    </citation>
    <scope>NUCLEOTIDE SEQUENCE [LARGE SCALE GENOMIC DNA]</scope>
    <source>
        <strain evidence="2 3">TCU-CK1</strain>
    </source>
</reference>